<organism evidence="1 2">
    <name type="scientific">Cytobacillus gottheilii</name>
    <dbReference type="NCBI Taxonomy" id="859144"/>
    <lineage>
        <taxon>Bacteria</taxon>
        <taxon>Bacillati</taxon>
        <taxon>Bacillota</taxon>
        <taxon>Bacilli</taxon>
        <taxon>Bacillales</taxon>
        <taxon>Bacillaceae</taxon>
        <taxon>Cytobacillus</taxon>
    </lineage>
</organism>
<accession>A0ABX8F642</accession>
<dbReference type="Pfam" id="PF08282">
    <property type="entry name" value="Hydrolase_3"/>
    <property type="match status" value="2"/>
</dbReference>
<dbReference type="InterPro" id="IPR006379">
    <property type="entry name" value="HAD-SF_hydro_IIB"/>
</dbReference>
<dbReference type="InterPro" id="IPR023214">
    <property type="entry name" value="HAD_sf"/>
</dbReference>
<dbReference type="PROSITE" id="PS01228">
    <property type="entry name" value="COF_1"/>
    <property type="match status" value="1"/>
</dbReference>
<dbReference type="SFLD" id="SFLDG01144">
    <property type="entry name" value="C2.B.4:_PGP_Like"/>
    <property type="match status" value="1"/>
</dbReference>
<dbReference type="SFLD" id="SFLDG01140">
    <property type="entry name" value="C2.B:_Phosphomannomutase_and_P"/>
    <property type="match status" value="1"/>
</dbReference>
<keyword evidence="2" id="KW-1185">Reference proteome</keyword>
<gene>
    <name evidence="1" type="ORF">J1899_12710</name>
</gene>
<dbReference type="SUPFAM" id="SSF56784">
    <property type="entry name" value="HAD-like"/>
    <property type="match status" value="1"/>
</dbReference>
<dbReference type="PANTHER" id="PTHR10000">
    <property type="entry name" value="PHOSPHOSERINE PHOSPHATASE"/>
    <property type="match status" value="1"/>
</dbReference>
<evidence type="ECO:0000313" key="1">
    <source>
        <dbReference type="EMBL" id="QVY59913.1"/>
    </source>
</evidence>
<name>A0ABX8F642_9BACI</name>
<dbReference type="NCBIfam" id="TIGR01484">
    <property type="entry name" value="HAD-SF-IIB"/>
    <property type="match status" value="1"/>
</dbReference>
<proteinExistence type="predicted"/>
<protein>
    <submittedName>
        <fullName evidence="1">HAD family phosphatase</fullName>
    </submittedName>
</protein>
<reference evidence="1 2" key="1">
    <citation type="submission" date="2021-03" db="EMBL/GenBank/DDBJ databases">
        <title>The first data on the complete genome of the tetrodotoxin-producing bacterium.</title>
        <authorList>
            <person name="Melnikova D.I."/>
            <person name="Nijland R."/>
            <person name="Magarlamov T.Y."/>
        </authorList>
    </citation>
    <scope>NUCLEOTIDE SEQUENCE [LARGE SCALE GENOMIC DNA]</scope>
    <source>
        <strain evidence="1 2">1839</strain>
    </source>
</reference>
<dbReference type="EMBL" id="CP071709">
    <property type="protein sequence ID" value="QVY59913.1"/>
    <property type="molecule type" value="Genomic_DNA"/>
</dbReference>
<sequence length="258" mass="28355">MLGSKNTPEIKLIALDMDGTLLNSDGEVSPENRAAIKEAKKKGIHIILSTGRSKLSCNEYAKSLQLNSYLVTVNGSEIWGPSGELVQRNNVDAELVQWMWELSKTHSTKFWAIGCEGVWHNEMPDNLLEINWLKFGFDIEDDHIREEIKIQLSEKGALEVTNSSLTNLEVNALGINKAMGIKAVCEKLGVSIDNVMACGDSLNDIAMIKESGWGVAMGNAQEILKQTADAVTEHHNHDGVAKAIRKWALGKPVEVFSS</sequence>
<dbReference type="SFLD" id="SFLDS00003">
    <property type="entry name" value="Haloacid_Dehalogenase"/>
    <property type="match status" value="1"/>
</dbReference>
<dbReference type="RefSeq" id="WP_214474147.1">
    <property type="nucleotide sequence ID" value="NZ_CANKUS010000011.1"/>
</dbReference>
<dbReference type="InterPro" id="IPR036412">
    <property type="entry name" value="HAD-like_sf"/>
</dbReference>
<dbReference type="PANTHER" id="PTHR10000:SF55">
    <property type="entry name" value="5-AMINO-6-(5-PHOSPHO-D-RIBITYLAMINO)URACIL PHOSPHATASE YCSE"/>
    <property type="match status" value="1"/>
</dbReference>
<dbReference type="CDD" id="cd07516">
    <property type="entry name" value="HAD_Pase"/>
    <property type="match status" value="1"/>
</dbReference>
<evidence type="ECO:0000313" key="2">
    <source>
        <dbReference type="Proteomes" id="UP000679247"/>
    </source>
</evidence>
<dbReference type="Gene3D" id="3.40.50.1000">
    <property type="entry name" value="HAD superfamily/HAD-like"/>
    <property type="match status" value="2"/>
</dbReference>
<dbReference type="Gene3D" id="3.30.1240.10">
    <property type="match status" value="2"/>
</dbReference>
<dbReference type="Proteomes" id="UP000679247">
    <property type="component" value="Chromosome"/>
</dbReference>